<dbReference type="Proteomes" id="UP000237631">
    <property type="component" value="Unassembled WGS sequence"/>
</dbReference>
<sequence length="171" mass="18757">MFLLRTTRTATAARVAATSRAAALFTTSSFRFASGDYGSGAHKHGKELEKESHDKEHPGPPPPSTGGKSKSSESSQPSSSGSSSGQPQSNNGGAAQPKILNDARPKEGEESEEVRKHNEEFRKRADRQQDGKKDDKVDKEFWKVSTDFRVKVVWTESHRWQHGKDVCISGC</sequence>
<protein>
    <submittedName>
        <fullName evidence="2">Uncharacterized protein</fullName>
    </submittedName>
</protein>
<evidence type="ECO:0000313" key="3">
    <source>
        <dbReference type="Proteomes" id="UP000237631"/>
    </source>
</evidence>
<accession>A0A2S6CJJ0</accession>
<dbReference type="EMBL" id="PNEN01000340">
    <property type="protein sequence ID" value="PPJ59899.1"/>
    <property type="molecule type" value="Genomic_DNA"/>
</dbReference>
<keyword evidence="3" id="KW-1185">Reference proteome</keyword>
<evidence type="ECO:0000256" key="1">
    <source>
        <dbReference type="SAM" id="MobiDB-lite"/>
    </source>
</evidence>
<reference evidence="3" key="1">
    <citation type="journal article" date="2017" name="bioRxiv">
        <title>Conservation of a gene cluster reveals novel cercosporin biosynthetic mechanisms and extends production to the genus Colletotrichum.</title>
        <authorList>
            <person name="de Jonge R."/>
            <person name="Ebert M.K."/>
            <person name="Huitt-Roehl C.R."/>
            <person name="Pal P."/>
            <person name="Suttle J.C."/>
            <person name="Spanner R.E."/>
            <person name="Neubauer J.D."/>
            <person name="Jurick W.M.II."/>
            <person name="Stott K.A."/>
            <person name="Secor G.A."/>
            <person name="Thomma B.P.H.J."/>
            <person name="Van de Peer Y."/>
            <person name="Townsend C.A."/>
            <person name="Bolton M.D."/>
        </authorList>
    </citation>
    <scope>NUCLEOTIDE SEQUENCE [LARGE SCALE GENOMIC DNA]</scope>
    <source>
        <strain evidence="3">CBS538.71</strain>
    </source>
</reference>
<organism evidence="2 3">
    <name type="scientific">Cercospora berteroae</name>
    <dbReference type="NCBI Taxonomy" id="357750"/>
    <lineage>
        <taxon>Eukaryota</taxon>
        <taxon>Fungi</taxon>
        <taxon>Dikarya</taxon>
        <taxon>Ascomycota</taxon>
        <taxon>Pezizomycotina</taxon>
        <taxon>Dothideomycetes</taxon>
        <taxon>Dothideomycetidae</taxon>
        <taxon>Mycosphaerellales</taxon>
        <taxon>Mycosphaerellaceae</taxon>
        <taxon>Cercospora</taxon>
    </lineage>
</organism>
<feature type="compositionally biased region" description="Low complexity" evidence="1">
    <location>
        <begin position="65"/>
        <end position="93"/>
    </location>
</feature>
<dbReference type="AlphaFoldDB" id="A0A2S6CJJ0"/>
<proteinExistence type="predicted"/>
<dbReference type="OrthoDB" id="5334244at2759"/>
<feature type="compositionally biased region" description="Basic and acidic residues" evidence="1">
    <location>
        <begin position="46"/>
        <end position="58"/>
    </location>
</feature>
<gene>
    <name evidence="2" type="ORF">CBER1_08325</name>
</gene>
<comment type="caution">
    <text evidence="2">The sequence shown here is derived from an EMBL/GenBank/DDBJ whole genome shotgun (WGS) entry which is preliminary data.</text>
</comment>
<feature type="region of interest" description="Disordered" evidence="1">
    <location>
        <begin position="30"/>
        <end position="139"/>
    </location>
</feature>
<name>A0A2S6CJJ0_9PEZI</name>
<evidence type="ECO:0000313" key="2">
    <source>
        <dbReference type="EMBL" id="PPJ59899.1"/>
    </source>
</evidence>
<feature type="compositionally biased region" description="Basic and acidic residues" evidence="1">
    <location>
        <begin position="101"/>
        <end position="139"/>
    </location>
</feature>